<dbReference type="PANTHER" id="PTHR32315:SF3">
    <property type="entry name" value="ADENINE PHOSPHORIBOSYLTRANSFERASE"/>
    <property type="match status" value="1"/>
</dbReference>
<dbReference type="SUPFAM" id="SSF53271">
    <property type="entry name" value="PRTase-like"/>
    <property type="match status" value="1"/>
</dbReference>
<protein>
    <recommendedName>
        <fullName evidence="6">adenine phosphoribosyltransferase</fullName>
        <ecNumber evidence="6">2.4.2.7</ecNumber>
    </recommendedName>
</protein>
<evidence type="ECO:0000256" key="3">
    <source>
        <dbReference type="ARBA" id="ARBA00004496"/>
    </source>
</evidence>
<evidence type="ECO:0000256" key="4">
    <source>
        <dbReference type="ARBA" id="ARBA00004659"/>
    </source>
</evidence>
<keyword evidence="9 12" id="KW-0808">Transferase</keyword>
<dbReference type="Pfam" id="PF00156">
    <property type="entry name" value="Pribosyltran"/>
    <property type="match status" value="1"/>
</dbReference>
<dbReference type="GO" id="GO:0016208">
    <property type="term" value="F:AMP binding"/>
    <property type="evidence" value="ECO:0007669"/>
    <property type="project" value="TreeGrafter"/>
</dbReference>
<comment type="subcellular location">
    <subcellularLocation>
        <location evidence="3">Cytoplasm</location>
    </subcellularLocation>
</comment>
<dbReference type="NCBIfam" id="NF002636">
    <property type="entry name" value="PRK02304.1-5"/>
    <property type="match status" value="1"/>
</dbReference>
<evidence type="ECO:0000256" key="10">
    <source>
        <dbReference type="ARBA" id="ARBA00022726"/>
    </source>
</evidence>
<keyword evidence="7" id="KW-0963">Cytoplasm</keyword>
<dbReference type="FunFam" id="3.40.50.2020:FF:000021">
    <property type="entry name" value="Adenine phosphoribosyltransferase"/>
    <property type="match status" value="1"/>
</dbReference>
<evidence type="ECO:0000256" key="8">
    <source>
        <dbReference type="ARBA" id="ARBA00022676"/>
    </source>
</evidence>
<sequence>MADIEHLRSLLKAHPDFPKKGIVFLDIFPILRDPVAFESLITHFVYHLTSHTIPQSPSKKVDVVVALDARGFLLGPVIAMRLGAAFVPVRKKGKLPGECVTATYEKEYGSNRKDSFEMQADAIQPGQNVVIIDDLIATGGSAKAAGQLVSQLGGKVIEYLFIIELLFLKGAQRLDAPVYSMVKTDD</sequence>
<dbReference type="InterPro" id="IPR050054">
    <property type="entry name" value="UPRTase/APRTase"/>
</dbReference>
<dbReference type="UniPathway" id="UPA00588">
    <property type="reaction ID" value="UER00646"/>
</dbReference>
<organism evidence="12">
    <name type="scientific">Wolfiporia cocos</name>
    <dbReference type="NCBI Taxonomy" id="81056"/>
    <lineage>
        <taxon>Eukaryota</taxon>
        <taxon>Fungi</taxon>
        <taxon>Dikarya</taxon>
        <taxon>Basidiomycota</taxon>
        <taxon>Agaricomycotina</taxon>
        <taxon>Agaricomycetes</taxon>
        <taxon>Polyporales</taxon>
        <taxon>Phaeolaceae</taxon>
        <taxon>Wolfiporia</taxon>
    </lineage>
</organism>
<dbReference type="GO" id="GO:0006166">
    <property type="term" value="P:purine ribonucleoside salvage"/>
    <property type="evidence" value="ECO:0007669"/>
    <property type="project" value="UniProtKB-KW"/>
</dbReference>
<dbReference type="PANTHER" id="PTHR32315">
    <property type="entry name" value="ADENINE PHOSPHORIBOSYLTRANSFERASE"/>
    <property type="match status" value="1"/>
</dbReference>
<evidence type="ECO:0000256" key="6">
    <source>
        <dbReference type="ARBA" id="ARBA00011893"/>
    </source>
</evidence>
<dbReference type="CDD" id="cd06223">
    <property type="entry name" value="PRTases_typeI"/>
    <property type="match status" value="1"/>
</dbReference>
<gene>
    <name evidence="12" type="primary">APT</name>
</gene>
<dbReference type="InterPro" id="IPR029057">
    <property type="entry name" value="PRTase-like"/>
</dbReference>
<dbReference type="HAMAP" id="MF_00004">
    <property type="entry name" value="Aden_phosphoribosyltr"/>
    <property type="match status" value="1"/>
</dbReference>
<evidence type="ECO:0000256" key="7">
    <source>
        <dbReference type="ARBA" id="ARBA00022490"/>
    </source>
</evidence>
<evidence type="ECO:0000256" key="1">
    <source>
        <dbReference type="ARBA" id="ARBA00000868"/>
    </source>
</evidence>
<proteinExistence type="evidence at transcript level"/>
<feature type="domain" description="Phosphoribosyltransferase" evidence="11">
    <location>
        <begin position="58"/>
        <end position="163"/>
    </location>
</feature>
<dbReference type="InterPro" id="IPR005764">
    <property type="entry name" value="Ade_phspho_trans"/>
</dbReference>
<keyword evidence="8" id="KW-0328">Glycosyltransferase</keyword>
<dbReference type="Gene3D" id="3.40.50.2020">
    <property type="match status" value="1"/>
</dbReference>
<dbReference type="EC" id="2.4.2.7" evidence="6"/>
<evidence type="ECO:0000256" key="5">
    <source>
        <dbReference type="ARBA" id="ARBA00008391"/>
    </source>
</evidence>
<dbReference type="AlphaFoldDB" id="A0A068L833"/>
<dbReference type="NCBIfam" id="NF002634">
    <property type="entry name" value="PRK02304.1-3"/>
    <property type="match status" value="1"/>
</dbReference>
<dbReference type="EMBL" id="KJ716549">
    <property type="protein sequence ID" value="AIE40067.1"/>
    <property type="molecule type" value="mRNA"/>
</dbReference>
<dbReference type="GO" id="GO:0005737">
    <property type="term" value="C:cytoplasm"/>
    <property type="evidence" value="ECO:0007669"/>
    <property type="project" value="UniProtKB-SubCell"/>
</dbReference>
<evidence type="ECO:0000256" key="9">
    <source>
        <dbReference type="ARBA" id="ARBA00022679"/>
    </source>
</evidence>
<keyword evidence="10" id="KW-0660">Purine salvage</keyword>
<dbReference type="GO" id="GO:0044209">
    <property type="term" value="P:AMP salvage"/>
    <property type="evidence" value="ECO:0007669"/>
    <property type="project" value="UniProtKB-UniPathway"/>
</dbReference>
<accession>A0A068L833</accession>
<comment type="similarity">
    <text evidence="5">Belongs to the purine/pyrimidine phosphoribosyltransferase family.</text>
</comment>
<comment type="catalytic activity">
    <reaction evidence="1">
        <text>AMP + diphosphate = 5-phospho-alpha-D-ribose 1-diphosphate + adenine</text>
        <dbReference type="Rhea" id="RHEA:16609"/>
        <dbReference type="ChEBI" id="CHEBI:16708"/>
        <dbReference type="ChEBI" id="CHEBI:33019"/>
        <dbReference type="ChEBI" id="CHEBI:58017"/>
        <dbReference type="ChEBI" id="CHEBI:456215"/>
        <dbReference type="EC" id="2.4.2.7"/>
    </reaction>
</comment>
<dbReference type="GO" id="GO:0002055">
    <property type="term" value="F:adenine binding"/>
    <property type="evidence" value="ECO:0007669"/>
    <property type="project" value="TreeGrafter"/>
</dbReference>
<dbReference type="NCBIfam" id="TIGR01090">
    <property type="entry name" value="apt"/>
    <property type="match status" value="1"/>
</dbReference>
<comment type="pathway">
    <text evidence="4">Purine metabolism; AMP biosynthesis via salvage pathway; AMP from adenine: step 1/1.</text>
</comment>
<reference evidence="12" key="1">
    <citation type="submission" date="2014-04" db="EMBL/GenBank/DDBJ databases">
        <title>Selection and validation of reference genes for the normalization of quantitative real-time reverse transcription PCR analysis in Poria cocos.</title>
        <authorList>
            <person name="Zhang X."/>
            <person name="Luo H."/>
        </authorList>
    </citation>
    <scope>NUCLEOTIDE SEQUENCE</scope>
</reference>
<dbReference type="GO" id="GO:0006168">
    <property type="term" value="P:adenine salvage"/>
    <property type="evidence" value="ECO:0007669"/>
    <property type="project" value="InterPro"/>
</dbReference>
<dbReference type="GO" id="GO:0003999">
    <property type="term" value="F:adenine phosphoribosyltransferase activity"/>
    <property type="evidence" value="ECO:0007669"/>
    <property type="project" value="UniProtKB-EC"/>
</dbReference>
<evidence type="ECO:0000256" key="2">
    <source>
        <dbReference type="ARBA" id="ARBA00003968"/>
    </source>
</evidence>
<dbReference type="InterPro" id="IPR000836">
    <property type="entry name" value="PRTase_dom"/>
</dbReference>
<evidence type="ECO:0000313" key="12">
    <source>
        <dbReference type="EMBL" id="AIE40067.1"/>
    </source>
</evidence>
<name>A0A068L833_9APHY</name>
<evidence type="ECO:0000259" key="11">
    <source>
        <dbReference type="Pfam" id="PF00156"/>
    </source>
</evidence>
<comment type="function">
    <text evidence="2">Catalyzes a salvage reaction resulting in the formation of AMP, that is energically less costly than de novo synthesis.</text>
</comment>